<protein>
    <submittedName>
        <fullName evidence="2">Microcystin-dependent protein</fullName>
    </submittedName>
</protein>
<dbReference type="AlphaFoldDB" id="A0A4Q7N055"/>
<evidence type="ECO:0000259" key="1">
    <source>
        <dbReference type="Pfam" id="PF07484"/>
    </source>
</evidence>
<dbReference type="InterPro" id="IPR011083">
    <property type="entry name" value="Phage_tail_collar_dom"/>
</dbReference>
<dbReference type="RefSeq" id="WP_130539366.1">
    <property type="nucleotide sequence ID" value="NZ_CP042431.1"/>
</dbReference>
<feature type="domain" description="Phage tail collar" evidence="1">
    <location>
        <begin position="8"/>
        <end position="61"/>
    </location>
</feature>
<dbReference type="OrthoDB" id="9810174at2"/>
<dbReference type="Pfam" id="PF07484">
    <property type="entry name" value="Collar"/>
    <property type="match status" value="1"/>
</dbReference>
<comment type="caution">
    <text evidence="2">The sequence shown here is derived from an EMBL/GenBank/DDBJ whole genome shotgun (WGS) entry which is preliminary data.</text>
</comment>
<dbReference type="EMBL" id="SGXA01000001">
    <property type="protein sequence ID" value="RZS74947.1"/>
    <property type="molecule type" value="Genomic_DNA"/>
</dbReference>
<name>A0A4Q7N055_9BACT</name>
<sequence>MEGVLAYVTPFAGNFVPRGWATCQGQILAISSNTALFALLGTNYGGNGQTTFGLPDLRGRAVVGAGQGPGLSLYDLGQLGGSEATTLLTSEIPLHNHGIQLAFTPKCSSVNGNTGAPANTTYAPLSSGASAFSGVPNAKMKSYNATVVTGPGGNGLPFSNRNPYLTLTYIICINGVFPQRP</sequence>
<dbReference type="Proteomes" id="UP000293874">
    <property type="component" value="Unassembled WGS sequence"/>
</dbReference>
<accession>A0A4Q7N055</accession>
<proteinExistence type="predicted"/>
<dbReference type="SUPFAM" id="SSF88874">
    <property type="entry name" value="Receptor-binding domain of short tail fibre protein gp12"/>
    <property type="match status" value="1"/>
</dbReference>
<gene>
    <name evidence="2" type="ORF">EV199_0799</name>
</gene>
<dbReference type="InterPro" id="IPR037053">
    <property type="entry name" value="Phage_tail_collar_dom_sf"/>
</dbReference>
<evidence type="ECO:0000313" key="2">
    <source>
        <dbReference type="EMBL" id="RZS74947.1"/>
    </source>
</evidence>
<reference evidence="2 3" key="1">
    <citation type="submission" date="2019-02" db="EMBL/GenBank/DDBJ databases">
        <title>Genomic Encyclopedia of Type Strains, Phase IV (KMG-IV): sequencing the most valuable type-strain genomes for metagenomic binning, comparative biology and taxonomic classification.</title>
        <authorList>
            <person name="Goeker M."/>
        </authorList>
    </citation>
    <scope>NUCLEOTIDE SEQUENCE [LARGE SCALE GENOMIC DNA]</scope>
    <source>
        <strain evidence="2 3">DSM 18116</strain>
    </source>
</reference>
<organism evidence="2 3">
    <name type="scientific">Pseudobacter ginsenosidimutans</name>
    <dbReference type="NCBI Taxonomy" id="661488"/>
    <lineage>
        <taxon>Bacteria</taxon>
        <taxon>Pseudomonadati</taxon>
        <taxon>Bacteroidota</taxon>
        <taxon>Chitinophagia</taxon>
        <taxon>Chitinophagales</taxon>
        <taxon>Chitinophagaceae</taxon>
        <taxon>Pseudobacter</taxon>
    </lineage>
</organism>
<keyword evidence="3" id="KW-1185">Reference proteome</keyword>
<evidence type="ECO:0000313" key="3">
    <source>
        <dbReference type="Proteomes" id="UP000293874"/>
    </source>
</evidence>
<dbReference type="Gene3D" id="3.90.1340.10">
    <property type="entry name" value="Phage tail collar domain"/>
    <property type="match status" value="1"/>
</dbReference>